<name>A0A0A9DJ89_ARUDO</name>
<sequence length="49" mass="5742">MVKKRHSSISQETMKLIRCYNDLMRQSTSYVNCITKSLLKHHCQSATIK</sequence>
<reference evidence="1" key="1">
    <citation type="submission" date="2014-09" db="EMBL/GenBank/DDBJ databases">
        <authorList>
            <person name="Magalhaes I.L.F."/>
            <person name="Oliveira U."/>
            <person name="Santos F.R."/>
            <person name="Vidigal T.H.D.A."/>
            <person name="Brescovit A.D."/>
            <person name="Santos A.J."/>
        </authorList>
    </citation>
    <scope>NUCLEOTIDE SEQUENCE</scope>
    <source>
        <tissue evidence="1">Shoot tissue taken approximately 20 cm above the soil surface</tissue>
    </source>
</reference>
<evidence type="ECO:0000313" key="1">
    <source>
        <dbReference type="EMBL" id="JAD85715.1"/>
    </source>
</evidence>
<accession>A0A0A9DJ89</accession>
<dbReference type="AlphaFoldDB" id="A0A0A9DJ89"/>
<reference evidence="1" key="2">
    <citation type="journal article" date="2015" name="Data Brief">
        <title>Shoot transcriptome of the giant reed, Arundo donax.</title>
        <authorList>
            <person name="Barrero R.A."/>
            <person name="Guerrero F.D."/>
            <person name="Moolhuijzen P."/>
            <person name="Goolsby J.A."/>
            <person name="Tidwell J."/>
            <person name="Bellgard S.E."/>
            <person name="Bellgard M.I."/>
        </authorList>
    </citation>
    <scope>NUCLEOTIDE SEQUENCE</scope>
    <source>
        <tissue evidence="1">Shoot tissue taken approximately 20 cm above the soil surface</tissue>
    </source>
</reference>
<protein>
    <submittedName>
        <fullName evidence="1">Uncharacterized protein</fullName>
    </submittedName>
</protein>
<organism evidence="1">
    <name type="scientific">Arundo donax</name>
    <name type="common">Giant reed</name>
    <name type="synonym">Donax arundinaceus</name>
    <dbReference type="NCBI Taxonomy" id="35708"/>
    <lineage>
        <taxon>Eukaryota</taxon>
        <taxon>Viridiplantae</taxon>
        <taxon>Streptophyta</taxon>
        <taxon>Embryophyta</taxon>
        <taxon>Tracheophyta</taxon>
        <taxon>Spermatophyta</taxon>
        <taxon>Magnoliopsida</taxon>
        <taxon>Liliopsida</taxon>
        <taxon>Poales</taxon>
        <taxon>Poaceae</taxon>
        <taxon>PACMAD clade</taxon>
        <taxon>Arundinoideae</taxon>
        <taxon>Arundineae</taxon>
        <taxon>Arundo</taxon>
    </lineage>
</organism>
<dbReference type="EMBL" id="GBRH01212180">
    <property type="protein sequence ID" value="JAD85715.1"/>
    <property type="molecule type" value="Transcribed_RNA"/>
</dbReference>
<proteinExistence type="predicted"/>